<name>A0ACC1I1F9_9FUNG</name>
<dbReference type="EMBL" id="JANBPG010003493">
    <property type="protein sequence ID" value="KAJ1880724.1"/>
    <property type="molecule type" value="Genomic_DNA"/>
</dbReference>
<proteinExistence type="predicted"/>
<keyword evidence="2" id="KW-1185">Reference proteome</keyword>
<organism evidence="1 2">
    <name type="scientific">Kickxella alabastrina</name>
    <dbReference type="NCBI Taxonomy" id="61397"/>
    <lineage>
        <taxon>Eukaryota</taxon>
        <taxon>Fungi</taxon>
        <taxon>Fungi incertae sedis</taxon>
        <taxon>Zoopagomycota</taxon>
        <taxon>Kickxellomycotina</taxon>
        <taxon>Kickxellomycetes</taxon>
        <taxon>Kickxellales</taxon>
        <taxon>Kickxellaceae</taxon>
        <taxon>Kickxella</taxon>
    </lineage>
</organism>
<evidence type="ECO:0000313" key="2">
    <source>
        <dbReference type="Proteomes" id="UP001150581"/>
    </source>
</evidence>
<accession>A0ACC1I1F9</accession>
<protein>
    <submittedName>
        <fullName evidence="1">Uncharacterized protein</fullName>
    </submittedName>
</protein>
<sequence length="260" mass="27223">MAALNNASVQQQNQQQQQQQQQKDKSRASSQSPGTSTGARGRSASSRSSSTSGNASSSSSSSSNGRRRNCPFSHCDTNTWSHTGAKPPPAVVIESGSSGVHSTVQLNKPTPTSPPSEHLQLQLPRPMHNPNTTDDPLTELDAIEEKLCSLLSTASAAIRIMGGGVNGSEESSGSGDDVVALKPTVKEFMVGVAEVQAGLRWQHAQLVRSRIPVRAQAAFQSDVAGVERDLVLWEDVARLLADAVDEGLAISAAAATESSA</sequence>
<evidence type="ECO:0000313" key="1">
    <source>
        <dbReference type="EMBL" id="KAJ1880724.1"/>
    </source>
</evidence>
<reference evidence="1" key="1">
    <citation type="submission" date="2022-07" db="EMBL/GenBank/DDBJ databases">
        <title>Phylogenomic reconstructions and comparative analyses of Kickxellomycotina fungi.</title>
        <authorList>
            <person name="Reynolds N.K."/>
            <person name="Stajich J.E."/>
            <person name="Barry K."/>
            <person name="Grigoriev I.V."/>
            <person name="Crous P."/>
            <person name="Smith M.E."/>
        </authorList>
    </citation>
    <scope>NUCLEOTIDE SEQUENCE</scope>
    <source>
        <strain evidence="1">Benny 63K</strain>
    </source>
</reference>
<comment type="caution">
    <text evidence="1">The sequence shown here is derived from an EMBL/GenBank/DDBJ whole genome shotgun (WGS) entry which is preliminary data.</text>
</comment>
<dbReference type="Proteomes" id="UP001150581">
    <property type="component" value="Unassembled WGS sequence"/>
</dbReference>
<gene>
    <name evidence="1" type="ORF">LPJ66_011444</name>
</gene>